<dbReference type="CDD" id="cd07043">
    <property type="entry name" value="STAS_anti-anti-sigma_factors"/>
    <property type="match status" value="1"/>
</dbReference>
<dbReference type="InterPro" id="IPR002645">
    <property type="entry name" value="STAS_dom"/>
</dbReference>
<dbReference type="SUPFAM" id="SSF52091">
    <property type="entry name" value="SpoIIaa-like"/>
    <property type="match status" value="1"/>
</dbReference>
<keyword evidence="3" id="KW-1185">Reference proteome</keyword>
<evidence type="ECO:0000313" key="3">
    <source>
        <dbReference type="Proteomes" id="UP000611554"/>
    </source>
</evidence>
<protein>
    <recommendedName>
        <fullName evidence="1">STAS domain-containing protein</fullName>
    </recommendedName>
</protein>
<dbReference type="Pfam" id="PF13466">
    <property type="entry name" value="STAS_2"/>
    <property type="match status" value="1"/>
</dbReference>
<accession>A0ABQ2QY45</accession>
<dbReference type="Proteomes" id="UP000611554">
    <property type="component" value="Unassembled WGS sequence"/>
</dbReference>
<dbReference type="InterPro" id="IPR036513">
    <property type="entry name" value="STAS_dom_sf"/>
</dbReference>
<feature type="domain" description="STAS" evidence="1">
    <location>
        <begin position="12"/>
        <end position="110"/>
    </location>
</feature>
<evidence type="ECO:0000313" key="2">
    <source>
        <dbReference type="EMBL" id="GGP98977.1"/>
    </source>
</evidence>
<dbReference type="RefSeq" id="WP_268246319.1">
    <property type="nucleotide sequence ID" value="NZ_BMQJ01000007.1"/>
</dbReference>
<comment type="caution">
    <text evidence="2">The sequence shown here is derived from an EMBL/GenBank/DDBJ whole genome shotgun (WGS) entry which is preliminary data.</text>
</comment>
<evidence type="ECO:0000259" key="1">
    <source>
        <dbReference type="PROSITE" id="PS50801"/>
    </source>
</evidence>
<sequence length="110" mass="11951">MGIRLDRQTDREGARVLIPIGDLDRDAVEPLSAAVGEELAGRPARLVIRMTHVPFCDSSGIVMLLDAHADATGRGIWLALADVGEHLRGLFRLSALDRVVPIIEEPPHGR</sequence>
<proteinExistence type="predicted"/>
<dbReference type="PANTHER" id="PTHR33495:SF2">
    <property type="entry name" value="ANTI-SIGMA FACTOR ANTAGONIST TM_1081-RELATED"/>
    <property type="match status" value="1"/>
</dbReference>
<dbReference type="InterPro" id="IPR058548">
    <property type="entry name" value="MlaB-like_STAS"/>
</dbReference>
<dbReference type="Gene3D" id="3.30.750.24">
    <property type="entry name" value="STAS domain"/>
    <property type="match status" value="1"/>
</dbReference>
<reference evidence="3" key="1">
    <citation type="journal article" date="2019" name="Int. J. Syst. Evol. Microbiol.">
        <title>The Global Catalogue of Microorganisms (GCM) 10K type strain sequencing project: providing services to taxonomists for standard genome sequencing and annotation.</title>
        <authorList>
            <consortium name="The Broad Institute Genomics Platform"/>
            <consortium name="The Broad Institute Genome Sequencing Center for Infectious Disease"/>
            <person name="Wu L."/>
            <person name="Ma J."/>
        </authorList>
    </citation>
    <scope>NUCLEOTIDE SEQUENCE [LARGE SCALE GENOMIC DNA]</scope>
    <source>
        <strain evidence="3">JCM 3115</strain>
    </source>
</reference>
<gene>
    <name evidence="2" type="ORF">GCM10010140_31200</name>
</gene>
<organism evidence="2 3">
    <name type="scientific">Streptosporangium pseudovulgare</name>
    <dbReference type="NCBI Taxonomy" id="35765"/>
    <lineage>
        <taxon>Bacteria</taxon>
        <taxon>Bacillati</taxon>
        <taxon>Actinomycetota</taxon>
        <taxon>Actinomycetes</taxon>
        <taxon>Streptosporangiales</taxon>
        <taxon>Streptosporangiaceae</taxon>
        <taxon>Streptosporangium</taxon>
    </lineage>
</organism>
<dbReference type="PROSITE" id="PS50801">
    <property type="entry name" value="STAS"/>
    <property type="match status" value="1"/>
</dbReference>
<dbReference type="PANTHER" id="PTHR33495">
    <property type="entry name" value="ANTI-SIGMA FACTOR ANTAGONIST TM_1081-RELATED-RELATED"/>
    <property type="match status" value="1"/>
</dbReference>
<dbReference type="EMBL" id="BMQJ01000007">
    <property type="protein sequence ID" value="GGP98977.1"/>
    <property type="molecule type" value="Genomic_DNA"/>
</dbReference>
<name>A0ABQ2QY45_9ACTN</name>